<sequence>MDGSTSPLDEWRQGDLILAPLELPILVLEDGEPSIEAIDARYGAVVVSQSCDIVRDVNLRPFVQVAPLVPATPEELARSARGATPTRIHLHTLAERGLLIDLEATATVHKDIIATWPRADGCQDDEERRQLGLALGRHRHRFAFPNDFNAAVKPFRTWVERKWRKNSHQGDLIRATREVRVQCDDWDDASSVLFLIILEEHPDATTLREWRAVAGDLEGTLKTGIKDPEVRIVTYDQISARDYVLSDRLDWEGLSDA</sequence>
<name>A0A7W6BZB9_9SPHN</name>
<evidence type="ECO:0000313" key="2">
    <source>
        <dbReference type="Proteomes" id="UP000561459"/>
    </source>
</evidence>
<accession>A0A7W6BZB9</accession>
<reference evidence="1 2" key="1">
    <citation type="submission" date="2020-08" db="EMBL/GenBank/DDBJ databases">
        <title>Genomic Encyclopedia of Type Strains, Phase IV (KMG-IV): sequencing the most valuable type-strain genomes for metagenomic binning, comparative biology and taxonomic classification.</title>
        <authorList>
            <person name="Goeker M."/>
        </authorList>
    </citation>
    <scope>NUCLEOTIDE SEQUENCE [LARGE SCALE GENOMIC DNA]</scope>
    <source>
        <strain evidence="1 2">DSM 27568</strain>
    </source>
</reference>
<dbReference type="AlphaFoldDB" id="A0A7W6BZB9"/>
<organism evidence="1 2">
    <name type="scientific">Novosphingobium fluoreni</name>
    <dbReference type="NCBI Taxonomy" id="1391222"/>
    <lineage>
        <taxon>Bacteria</taxon>
        <taxon>Pseudomonadati</taxon>
        <taxon>Pseudomonadota</taxon>
        <taxon>Alphaproteobacteria</taxon>
        <taxon>Sphingomonadales</taxon>
        <taxon>Sphingomonadaceae</taxon>
        <taxon>Novosphingobium</taxon>
    </lineage>
</organism>
<dbReference type="Proteomes" id="UP000561459">
    <property type="component" value="Unassembled WGS sequence"/>
</dbReference>
<dbReference type="EMBL" id="JACIDY010000005">
    <property type="protein sequence ID" value="MBB3940673.1"/>
    <property type="molecule type" value="Genomic_DNA"/>
</dbReference>
<keyword evidence="2" id="KW-1185">Reference proteome</keyword>
<proteinExistence type="predicted"/>
<protein>
    <submittedName>
        <fullName evidence="1">Uncharacterized protein</fullName>
    </submittedName>
</protein>
<gene>
    <name evidence="1" type="ORF">GGR39_002330</name>
</gene>
<comment type="caution">
    <text evidence="1">The sequence shown here is derived from an EMBL/GenBank/DDBJ whole genome shotgun (WGS) entry which is preliminary data.</text>
</comment>
<dbReference type="RefSeq" id="WP_221226103.1">
    <property type="nucleotide sequence ID" value="NZ_JACIDY010000005.1"/>
</dbReference>
<evidence type="ECO:0000313" key="1">
    <source>
        <dbReference type="EMBL" id="MBB3940673.1"/>
    </source>
</evidence>